<sequence length="247" mass="25111">MTRRIVVSGGGSGIGRAVARRLAVDGDRVVIVGRRTPVLEATAAEINDAVGDELVTTATADLTEPAQVHRLAGELAADGAVDVLVNNAGGSPNRSAHGLAEVADAYQEAFRVNVLTAVLLTEALVPHLTPRAGRIVAVSSIAGLRGAGPYGAAKAALHGWAMGLAQQLAPQQITVNVVAPGFVPDTGFWAGRLTDEVESARVAQIPLGRAGTPDEVAAGIAYLVSPEAGWTTGQILQINGGSVLGRG</sequence>
<dbReference type="RefSeq" id="WP_277834567.1">
    <property type="nucleotide sequence ID" value="NZ_JAAIVF010000006.1"/>
</dbReference>
<protein>
    <submittedName>
        <fullName evidence="4">SDR family oxidoreductase</fullName>
    </submittedName>
</protein>
<dbReference type="InterPro" id="IPR036291">
    <property type="entry name" value="NAD(P)-bd_dom_sf"/>
</dbReference>
<dbReference type="PANTHER" id="PTHR43639:SF1">
    <property type="entry name" value="SHORT-CHAIN DEHYDROGENASE_REDUCTASE FAMILY PROTEIN"/>
    <property type="match status" value="1"/>
</dbReference>
<dbReference type="Proteomes" id="UP001152755">
    <property type="component" value="Unassembled WGS sequence"/>
</dbReference>
<reference evidence="4" key="1">
    <citation type="submission" date="2022-08" db="EMBL/GenBank/DDBJ databases">
        <title>Genome analysis of Corynebacteriales strain.</title>
        <authorList>
            <person name="Lee S.D."/>
        </authorList>
    </citation>
    <scope>NUCLEOTIDE SEQUENCE</scope>
    <source>
        <strain evidence="4">D3-21</strain>
    </source>
</reference>
<dbReference type="Gene3D" id="3.40.50.720">
    <property type="entry name" value="NAD(P)-binding Rossmann-like Domain"/>
    <property type="match status" value="1"/>
</dbReference>
<keyword evidence="2" id="KW-0560">Oxidoreductase</keyword>
<evidence type="ECO:0000256" key="2">
    <source>
        <dbReference type="ARBA" id="ARBA00023002"/>
    </source>
</evidence>
<dbReference type="InterPro" id="IPR020904">
    <property type="entry name" value="Sc_DH/Rdtase_CS"/>
</dbReference>
<comment type="similarity">
    <text evidence="1">Belongs to the short-chain dehydrogenases/reductases (SDR) family.</text>
</comment>
<dbReference type="EMBL" id="JANRHA010000001">
    <property type="protein sequence ID" value="MDG3013513.1"/>
    <property type="molecule type" value="Genomic_DNA"/>
</dbReference>
<dbReference type="InterPro" id="IPR002347">
    <property type="entry name" value="SDR_fam"/>
</dbReference>
<organism evidence="4 5">
    <name type="scientific">Speluncibacter jeojiensis</name>
    <dbReference type="NCBI Taxonomy" id="2710754"/>
    <lineage>
        <taxon>Bacteria</taxon>
        <taxon>Bacillati</taxon>
        <taxon>Actinomycetota</taxon>
        <taxon>Actinomycetes</taxon>
        <taxon>Mycobacteriales</taxon>
        <taxon>Speluncibacteraceae</taxon>
        <taxon>Speluncibacter</taxon>
    </lineage>
</organism>
<dbReference type="CDD" id="cd05233">
    <property type="entry name" value="SDR_c"/>
    <property type="match status" value="1"/>
</dbReference>
<feature type="domain" description="Ketoreductase" evidence="3">
    <location>
        <begin position="3"/>
        <end position="192"/>
    </location>
</feature>
<dbReference type="PRINTS" id="PR00081">
    <property type="entry name" value="GDHRDH"/>
</dbReference>
<dbReference type="SMART" id="SM00822">
    <property type="entry name" value="PKS_KR"/>
    <property type="match status" value="1"/>
</dbReference>
<dbReference type="AlphaFoldDB" id="A0A9X4LW78"/>
<dbReference type="FunFam" id="3.40.50.720:FF:000173">
    <property type="entry name" value="3-oxoacyl-[acyl-carrier protein] reductase"/>
    <property type="match status" value="1"/>
</dbReference>
<dbReference type="SUPFAM" id="SSF51735">
    <property type="entry name" value="NAD(P)-binding Rossmann-fold domains"/>
    <property type="match status" value="1"/>
</dbReference>
<keyword evidence="5" id="KW-1185">Reference proteome</keyword>
<comment type="caution">
    <text evidence="4">The sequence shown here is derived from an EMBL/GenBank/DDBJ whole genome shotgun (WGS) entry which is preliminary data.</text>
</comment>
<evidence type="ECO:0000313" key="5">
    <source>
        <dbReference type="Proteomes" id="UP001152755"/>
    </source>
</evidence>
<dbReference type="PANTHER" id="PTHR43639">
    <property type="entry name" value="OXIDOREDUCTASE, SHORT-CHAIN DEHYDROGENASE/REDUCTASE FAMILY (AFU_ORTHOLOGUE AFUA_5G02870)"/>
    <property type="match status" value="1"/>
</dbReference>
<dbReference type="Pfam" id="PF13561">
    <property type="entry name" value="adh_short_C2"/>
    <property type="match status" value="1"/>
</dbReference>
<evidence type="ECO:0000256" key="1">
    <source>
        <dbReference type="ARBA" id="ARBA00006484"/>
    </source>
</evidence>
<accession>A0A9X4LW78</accession>
<gene>
    <name evidence="4" type="ORF">NVS88_02955</name>
</gene>
<name>A0A9X4LW78_9ACTN</name>
<dbReference type="GO" id="GO:0016491">
    <property type="term" value="F:oxidoreductase activity"/>
    <property type="evidence" value="ECO:0007669"/>
    <property type="project" value="UniProtKB-KW"/>
</dbReference>
<dbReference type="InterPro" id="IPR057326">
    <property type="entry name" value="KR_dom"/>
</dbReference>
<dbReference type="PROSITE" id="PS00061">
    <property type="entry name" value="ADH_SHORT"/>
    <property type="match status" value="1"/>
</dbReference>
<proteinExistence type="inferred from homology"/>
<evidence type="ECO:0000259" key="3">
    <source>
        <dbReference type="SMART" id="SM00822"/>
    </source>
</evidence>
<dbReference type="PRINTS" id="PR00080">
    <property type="entry name" value="SDRFAMILY"/>
</dbReference>
<evidence type="ECO:0000313" key="4">
    <source>
        <dbReference type="EMBL" id="MDG3013513.1"/>
    </source>
</evidence>